<evidence type="ECO:0000256" key="1">
    <source>
        <dbReference type="SAM" id="MobiDB-lite"/>
    </source>
</evidence>
<feature type="region of interest" description="Disordered" evidence="1">
    <location>
        <begin position="276"/>
        <end position="320"/>
    </location>
</feature>
<gene>
    <name evidence="4" type="ORF">DFH08DRAFT_518233</name>
</gene>
<reference evidence="4" key="1">
    <citation type="submission" date="2023-03" db="EMBL/GenBank/DDBJ databases">
        <title>Massive genome expansion in bonnet fungi (Mycena s.s.) driven by repeated elements and novel gene families across ecological guilds.</title>
        <authorList>
            <consortium name="Lawrence Berkeley National Laboratory"/>
            <person name="Harder C.B."/>
            <person name="Miyauchi S."/>
            <person name="Viragh M."/>
            <person name="Kuo A."/>
            <person name="Thoen E."/>
            <person name="Andreopoulos B."/>
            <person name="Lu D."/>
            <person name="Skrede I."/>
            <person name="Drula E."/>
            <person name="Henrissat B."/>
            <person name="Morin E."/>
            <person name="Kohler A."/>
            <person name="Barry K."/>
            <person name="LaButti K."/>
            <person name="Morin E."/>
            <person name="Salamov A."/>
            <person name="Lipzen A."/>
            <person name="Mereny Z."/>
            <person name="Hegedus B."/>
            <person name="Baldrian P."/>
            <person name="Stursova M."/>
            <person name="Weitz H."/>
            <person name="Taylor A."/>
            <person name="Grigoriev I.V."/>
            <person name="Nagy L.G."/>
            <person name="Martin F."/>
            <person name="Kauserud H."/>
        </authorList>
    </citation>
    <scope>NUCLEOTIDE SEQUENCE</scope>
    <source>
        <strain evidence="4">CBHHK002</strain>
    </source>
</reference>
<keyword evidence="2" id="KW-0812">Transmembrane</keyword>
<proteinExistence type="predicted"/>
<dbReference type="EMBL" id="JARIHO010000095">
    <property type="protein sequence ID" value="KAJ7305589.1"/>
    <property type="molecule type" value="Genomic_DNA"/>
</dbReference>
<evidence type="ECO:0000313" key="5">
    <source>
        <dbReference type="Proteomes" id="UP001218218"/>
    </source>
</evidence>
<dbReference type="AlphaFoldDB" id="A0AAD6Z3M3"/>
<keyword evidence="5" id="KW-1185">Reference proteome</keyword>
<feature type="compositionally biased region" description="Polar residues" evidence="1">
    <location>
        <begin position="286"/>
        <end position="308"/>
    </location>
</feature>
<feature type="transmembrane region" description="Helical" evidence="2">
    <location>
        <begin position="91"/>
        <end position="113"/>
    </location>
</feature>
<dbReference type="PANTHER" id="PTHR40465">
    <property type="entry name" value="CHROMOSOME 1, WHOLE GENOME SHOTGUN SEQUENCE"/>
    <property type="match status" value="1"/>
</dbReference>
<feature type="transmembrane region" description="Helical" evidence="2">
    <location>
        <begin position="165"/>
        <end position="185"/>
    </location>
</feature>
<feature type="transmembrane region" description="Helical" evidence="2">
    <location>
        <begin position="12"/>
        <end position="34"/>
    </location>
</feature>
<organism evidence="4 5">
    <name type="scientific">Mycena albidolilacea</name>
    <dbReference type="NCBI Taxonomy" id="1033008"/>
    <lineage>
        <taxon>Eukaryota</taxon>
        <taxon>Fungi</taxon>
        <taxon>Dikarya</taxon>
        <taxon>Basidiomycota</taxon>
        <taxon>Agaricomycotina</taxon>
        <taxon>Agaricomycetes</taxon>
        <taxon>Agaricomycetidae</taxon>
        <taxon>Agaricales</taxon>
        <taxon>Marasmiineae</taxon>
        <taxon>Mycenaceae</taxon>
        <taxon>Mycena</taxon>
    </lineage>
</organism>
<dbReference type="PANTHER" id="PTHR40465:SF1">
    <property type="entry name" value="DUF6534 DOMAIN-CONTAINING PROTEIN"/>
    <property type="match status" value="1"/>
</dbReference>
<evidence type="ECO:0000259" key="3">
    <source>
        <dbReference type="Pfam" id="PF20152"/>
    </source>
</evidence>
<feature type="compositionally biased region" description="Low complexity" evidence="1">
    <location>
        <begin position="276"/>
        <end position="285"/>
    </location>
</feature>
<sequence length="320" mass="35420">MASPLDSTMGVWLVSLFLGTILYGMGLIQTYLYFHWYTKDHWGVKAVVICLLICETLQITFFFCATYWLLIDHFGDFNALVVITWHESVQLLAGYLSVFIVQMYFAYCIYALLHNMRANPKYKIMPIFITALALLQIGAGIAQTAVSTELGSFTLLYQTKGIATLQAASALVCDVSITGCFCYTLNSKKSTIKSTNSLLNMLMINAVNRGMLTAFTAALHIILFLSFPNSFWFSLALVPSGKLYMNSMLATLNTREHIRQSTQENSVGRISISLGNLSSNPSSGPTNPQTPADTTMDISSLNGHNSHNQGKKYPFTANMV</sequence>
<keyword evidence="2" id="KW-0472">Membrane</keyword>
<dbReference type="InterPro" id="IPR045339">
    <property type="entry name" value="DUF6534"/>
</dbReference>
<comment type="caution">
    <text evidence="4">The sequence shown here is derived from an EMBL/GenBank/DDBJ whole genome shotgun (WGS) entry which is preliminary data.</text>
</comment>
<dbReference type="Proteomes" id="UP001218218">
    <property type="component" value="Unassembled WGS sequence"/>
</dbReference>
<evidence type="ECO:0000256" key="2">
    <source>
        <dbReference type="SAM" id="Phobius"/>
    </source>
</evidence>
<accession>A0AAD6Z3M3</accession>
<evidence type="ECO:0000313" key="4">
    <source>
        <dbReference type="EMBL" id="KAJ7305589.1"/>
    </source>
</evidence>
<keyword evidence="2" id="KW-1133">Transmembrane helix</keyword>
<feature type="transmembrane region" description="Helical" evidence="2">
    <location>
        <begin position="206"/>
        <end position="225"/>
    </location>
</feature>
<feature type="transmembrane region" description="Helical" evidence="2">
    <location>
        <begin position="125"/>
        <end position="145"/>
    </location>
</feature>
<feature type="domain" description="DUF6534" evidence="3">
    <location>
        <begin position="170"/>
        <end position="257"/>
    </location>
</feature>
<dbReference type="Pfam" id="PF20152">
    <property type="entry name" value="DUF6534"/>
    <property type="match status" value="1"/>
</dbReference>
<protein>
    <recommendedName>
        <fullName evidence="3">DUF6534 domain-containing protein</fullName>
    </recommendedName>
</protein>
<feature type="transmembrane region" description="Helical" evidence="2">
    <location>
        <begin position="46"/>
        <end position="71"/>
    </location>
</feature>
<name>A0AAD6Z3M3_9AGAR</name>